<evidence type="ECO:0008006" key="3">
    <source>
        <dbReference type="Google" id="ProtNLM"/>
    </source>
</evidence>
<organism evidence="2">
    <name type="scientific">viral metagenome</name>
    <dbReference type="NCBI Taxonomy" id="1070528"/>
    <lineage>
        <taxon>unclassified sequences</taxon>
        <taxon>metagenomes</taxon>
        <taxon>organismal metagenomes</taxon>
    </lineage>
</organism>
<keyword evidence="1" id="KW-0808">Transferase</keyword>
<evidence type="ECO:0000313" key="2">
    <source>
        <dbReference type="EMBL" id="QHT04954.1"/>
    </source>
</evidence>
<reference evidence="2" key="1">
    <citation type="journal article" date="2020" name="Nature">
        <title>Giant virus diversity and host interactions through global metagenomics.</title>
        <authorList>
            <person name="Schulz F."/>
            <person name="Roux S."/>
            <person name="Paez-Espino D."/>
            <person name="Jungbluth S."/>
            <person name="Walsh D.A."/>
            <person name="Denef V.J."/>
            <person name="McMahon K.D."/>
            <person name="Konstantinidis K.T."/>
            <person name="Eloe-Fadrosh E.A."/>
            <person name="Kyrpides N.C."/>
            <person name="Woyke T."/>
        </authorList>
    </citation>
    <scope>NUCLEOTIDE SEQUENCE</scope>
    <source>
        <strain evidence="2">GVMAG-M-3300021354-14</strain>
    </source>
</reference>
<dbReference type="PANTHER" id="PTHR32385:SF15">
    <property type="entry name" value="INOSITOL PHOSPHOCERAMIDE MANNOSYLTRANSFERASE 1"/>
    <property type="match status" value="1"/>
</dbReference>
<dbReference type="InterPro" id="IPR051706">
    <property type="entry name" value="Glycosyltransferase_domain"/>
</dbReference>
<name>A0A6C0CMR1_9ZZZZ</name>
<dbReference type="GO" id="GO:0051999">
    <property type="term" value="P:mannosyl-inositol phosphorylceramide biosynthetic process"/>
    <property type="evidence" value="ECO:0007669"/>
    <property type="project" value="TreeGrafter"/>
</dbReference>
<dbReference type="Gene3D" id="3.90.550.20">
    <property type="match status" value="1"/>
</dbReference>
<dbReference type="InterPro" id="IPR007577">
    <property type="entry name" value="GlycoTrfase_DXD_sugar-bd_CS"/>
</dbReference>
<proteinExistence type="predicted"/>
<dbReference type="GO" id="GO:0016020">
    <property type="term" value="C:membrane"/>
    <property type="evidence" value="ECO:0007669"/>
    <property type="project" value="GOC"/>
</dbReference>
<dbReference type="Pfam" id="PF04488">
    <property type="entry name" value="Gly_transf_sug"/>
    <property type="match status" value="1"/>
</dbReference>
<dbReference type="PANTHER" id="PTHR32385">
    <property type="entry name" value="MANNOSYL PHOSPHORYLINOSITOL CERAMIDE SYNTHASE"/>
    <property type="match status" value="1"/>
</dbReference>
<dbReference type="GO" id="GO:0000030">
    <property type="term" value="F:mannosyltransferase activity"/>
    <property type="evidence" value="ECO:0007669"/>
    <property type="project" value="TreeGrafter"/>
</dbReference>
<accession>A0A6C0CMR1</accession>
<evidence type="ECO:0000256" key="1">
    <source>
        <dbReference type="ARBA" id="ARBA00022679"/>
    </source>
</evidence>
<sequence length="275" mass="32257">MHWLLVILITLMSLVVTLVSIEYISKYAIRKPNHRIEQKRSEVPKTAYTTAHFVYGLWDTSPIPENFQNTMYLWEKQGWKVKLWNKEMVDSLLDEYPDYKQLIPSFTRKVQIADLARLLILFKEGGHYFDLDCVPTKENLFVHLNEFGPNNVFYQECVKGYISSMLVGITKRIRKWSPEQTSRIANFAFGARPNDPVIKRNLELLRFRCMQFADQHTDYDVIFKTGPDCTTTVVHEASDKVVLENRVWMRHIATGTWKHQGDIQQTEIQVLPKSE</sequence>
<dbReference type="InterPro" id="IPR029044">
    <property type="entry name" value="Nucleotide-diphossugar_trans"/>
</dbReference>
<dbReference type="EMBL" id="MN739448">
    <property type="protein sequence ID" value="QHT04954.1"/>
    <property type="molecule type" value="Genomic_DNA"/>
</dbReference>
<protein>
    <recommendedName>
        <fullName evidence="3">Glycosyltransferase</fullName>
    </recommendedName>
</protein>
<dbReference type="SUPFAM" id="SSF53448">
    <property type="entry name" value="Nucleotide-diphospho-sugar transferases"/>
    <property type="match status" value="1"/>
</dbReference>
<dbReference type="AlphaFoldDB" id="A0A6C0CMR1"/>